<proteinExistence type="predicted"/>
<accession>A0A1G6Q7Y1</accession>
<dbReference type="Proteomes" id="UP000199467">
    <property type="component" value="Unassembled WGS sequence"/>
</dbReference>
<dbReference type="RefSeq" id="WP_017362441.1">
    <property type="nucleotide sequence ID" value="NZ_FMZQ01000007.1"/>
</dbReference>
<name>A0A1G6Q7Y1_9GAMM</name>
<dbReference type="AlphaFoldDB" id="A0A1G6Q7Y1"/>
<gene>
    <name evidence="1" type="ORF">SAMN05216576_107279</name>
</gene>
<organism evidence="1 2">
    <name type="scientific">Ectopseudomonas chengduensis</name>
    <dbReference type="NCBI Taxonomy" id="489632"/>
    <lineage>
        <taxon>Bacteria</taxon>
        <taxon>Pseudomonadati</taxon>
        <taxon>Pseudomonadota</taxon>
        <taxon>Gammaproteobacteria</taxon>
        <taxon>Pseudomonadales</taxon>
        <taxon>Pseudomonadaceae</taxon>
        <taxon>Ectopseudomonas</taxon>
    </lineage>
</organism>
<reference evidence="2" key="1">
    <citation type="submission" date="2016-10" db="EMBL/GenBank/DDBJ databases">
        <authorList>
            <person name="Varghese N."/>
            <person name="Submissions S."/>
        </authorList>
    </citation>
    <scope>NUCLEOTIDE SEQUENCE [LARGE SCALE GENOMIC DNA]</scope>
    <source>
        <strain evidence="2">DSM 26382</strain>
    </source>
</reference>
<evidence type="ECO:0000313" key="2">
    <source>
        <dbReference type="Proteomes" id="UP000199467"/>
    </source>
</evidence>
<evidence type="ECO:0000313" key="1">
    <source>
        <dbReference type="EMBL" id="SDC87806.1"/>
    </source>
</evidence>
<sequence length="191" mass="21853">MNGNRYVQTMKRLCGHADAVEFKYRGRTEHLAQQAYARNSLCSECRAKVREMVAAAGKGFYRVEGILIRGTVNRVSWATKLRLEALRKHGPIMQHLDSLGDEPLARAGLAAYRMLFSITSAKFWIETREFGFSDYWLISEIEHLLRSYELYGTNYSSSSAYGYCRQFNKPSIEMARAFIREGQVVAQEESA</sequence>
<protein>
    <submittedName>
        <fullName evidence="1">Uncharacterized protein</fullName>
    </submittedName>
</protein>
<dbReference type="EMBL" id="FMZQ01000007">
    <property type="protein sequence ID" value="SDC87806.1"/>
    <property type="molecule type" value="Genomic_DNA"/>
</dbReference>
<keyword evidence="2" id="KW-1185">Reference proteome</keyword>
<dbReference type="GeneID" id="57608942"/>